<evidence type="ECO:0000256" key="1">
    <source>
        <dbReference type="SAM" id="SignalP"/>
    </source>
</evidence>
<accession>A0A2S4KSD6</accession>
<keyword evidence="3" id="KW-1185">Reference proteome</keyword>
<evidence type="ECO:0000313" key="3">
    <source>
        <dbReference type="Proteomes" id="UP000237481"/>
    </source>
</evidence>
<keyword evidence="1" id="KW-0732">Signal</keyword>
<evidence type="ECO:0000313" key="2">
    <source>
        <dbReference type="EMBL" id="POR33071.1"/>
    </source>
</evidence>
<dbReference type="STRING" id="94208.A0A2S4KSD6"/>
<dbReference type="OrthoDB" id="5239982at2759"/>
<comment type="caution">
    <text evidence="2">The sequence shown here is derived from an EMBL/GenBank/DDBJ whole genome shotgun (WGS) entry which is preliminary data.</text>
</comment>
<gene>
    <name evidence="2" type="ORF">TPAR_06732</name>
</gene>
<evidence type="ECO:0008006" key="4">
    <source>
        <dbReference type="Google" id="ProtNLM"/>
    </source>
</evidence>
<protein>
    <recommendedName>
        <fullName evidence="4">AA1-like domain-containing protein</fullName>
    </recommendedName>
</protein>
<name>A0A2S4KSD6_9HYPO</name>
<reference evidence="2 3" key="1">
    <citation type="submission" date="2018-01" db="EMBL/GenBank/DDBJ databases">
        <title>Harnessing the power of phylogenomics to disentangle the directionality and signatures of interkingdom host jumping in the parasitic fungal genus Tolypocladium.</title>
        <authorList>
            <person name="Quandt C.A."/>
            <person name="Patterson W."/>
            <person name="Spatafora J.W."/>
        </authorList>
    </citation>
    <scope>NUCLEOTIDE SEQUENCE [LARGE SCALE GENOMIC DNA]</scope>
    <source>
        <strain evidence="2 3">NRBC 100945</strain>
    </source>
</reference>
<organism evidence="2 3">
    <name type="scientific">Tolypocladium paradoxum</name>
    <dbReference type="NCBI Taxonomy" id="94208"/>
    <lineage>
        <taxon>Eukaryota</taxon>
        <taxon>Fungi</taxon>
        <taxon>Dikarya</taxon>
        <taxon>Ascomycota</taxon>
        <taxon>Pezizomycotina</taxon>
        <taxon>Sordariomycetes</taxon>
        <taxon>Hypocreomycetidae</taxon>
        <taxon>Hypocreales</taxon>
        <taxon>Ophiocordycipitaceae</taxon>
        <taxon>Tolypocladium</taxon>
    </lineage>
</organism>
<dbReference type="Proteomes" id="UP000237481">
    <property type="component" value="Unassembled WGS sequence"/>
</dbReference>
<proteinExistence type="predicted"/>
<dbReference type="EMBL" id="PKSG01000749">
    <property type="protein sequence ID" value="POR33071.1"/>
    <property type="molecule type" value="Genomic_DNA"/>
</dbReference>
<feature type="signal peptide" evidence="1">
    <location>
        <begin position="1"/>
        <end position="16"/>
    </location>
</feature>
<feature type="chain" id="PRO_5015471736" description="AA1-like domain-containing protein" evidence="1">
    <location>
        <begin position="17"/>
        <end position="195"/>
    </location>
</feature>
<sequence length="195" mass="21359">MHFALLLASLPGLALAAATAYVAPPMLLAKANDPSNSCVLPGDYHICNFVARSNDTGRTLFAYDFDYLDTATNSSTTCHYDAATSKSTTPEGMTPRFPCEDRDVKFIWVDKMQKLVMIQRVCPDTTGIPAYEVSGSVVIPLVCGNTTSCVTNQTDFQSLFTSINPIRDATVARHRRAADAVRHSDERDVAWPYDV</sequence>
<dbReference type="AlphaFoldDB" id="A0A2S4KSD6"/>